<evidence type="ECO:0000313" key="4">
    <source>
        <dbReference type="EMBL" id="MDR6892740.1"/>
    </source>
</evidence>
<keyword evidence="5" id="KW-1185">Reference proteome</keyword>
<keyword evidence="1" id="KW-0805">Transcription regulation</keyword>
<evidence type="ECO:0000259" key="3">
    <source>
        <dbReference type="Pfam" id="PF13490"/>
    </source>
</evidence>
<dbReference type="RefSeq" id="WP_309852242.1">
    <property type="nucleotide sequence ID" value="NZ_BAAAIU010000004.1"/>
</dbReference>
<reference evidence="4" key="1">
    <citation type="submission" date="2023-07" db="EMBL/GenBank/DDBJ databases">
        <title>Sequencing the genomes of 1000 actinobacteria strains.</title>
        <authorList>
            <person name="Klenk H.-P."/>
        </authorList>
    </citation>
    <scope>NUCLEOTIDE SEQUENCE</scope>
    <source>
        <strain evidence="4">DSM 13988</strain>
    </source>
</reference>
<dbReference type="Pfam" id="PF13490">
    <property type="entry name" value="zf-HC2"/>
    <property type="match status" value="1"/>
</dbReference>
<dbReference type="InterPro" id="IPR027383">
    <property type="entry name" value="Znf_put"/>
</dbReference>
<dbReference type="AlphaFoldDB" id="A0AAE3YGG0"/>
<dbReference type="Proteomes" id="UP001247307">
    <property type="component" value="Unassembled WGS sequence"/>
</dbReference>
<dbReference type="InterPro" id="IPR041916">
    <property type="entry name" value="Anti_sigma_zinc_sf"/>
</dbReference>
<keyword evidence="2" id="KW-0804">Transcription</keyword>
<accession>A0AAE3YGG0</accession>
<evidence type="ECO:0000256" key="2">
    <source>
        <dbReference type="ARBA" id="ARBA00023163"/>
    </source>
</evidence>
<comment type="caution">
    <text evidence="4">The sequence shown here is derived from an EMBL/GenBank/DDBJ whole genome shotgun (WGS) entry which is preliminary data.</text>
</comment>
<feature type="domain" description="Putative zinc-finger" evidence="3">
    <location>
        <begin position="16"/>
        <end position="45"/>
    </location>
</feature>
<name>A0AAE3YGG0_9MICC</name>
<dbReference type="NCBIfam" id="TIGR03988">
    <property type="entry name" value="antisig_RsrA"/>
    <property type="match status" value="1"/>
</dbReference>
<gene>
    <name evidence="4" type="ORF">J2S35_001680</name>
</gene>
<organism evidence="4 5">
    <name type="scientific">Falsarthrobacter nasiphocae</name>
    <dbReference type="NCBI Taxonomy" id="189863"/>
    <lineage>
        <taxon>Bacteria</taxon>
        <taxon>Bacillati</taxon>
        <taxon>Actinomycetota</taxon>
        <taxon>Actinomycetes</taxon>
        <taxon>Micrococcales</taxon>
        <taxon>Micrococcaceae</taxon>
        <taxon>Falsarthrobacter</taxon>
    </lineage>
</organism>
<dbReference type="EMBL" id="JAVDUI010000001">
    <property type="protein sequence ID" value="MDR6892740.1"/>
    <property type="molecule type" value="Genomic_DNA"/>
</dbReference>
<protein>
    <submittedName>
        <fullName evidence="4">Anti-sigma factor (TIGR02949 family)</fullName>
    </submittedName>
</protein>
<evidence type="ECO:0000313" key="5">
    <source>
        <dbReference type="Proteomes" id="UP001247307"/>
    </source>
</evidence>
<dbReference type="Gene3D" id="1.10.10.1320">
    <property type="entry name" value="Anti-sigma factor, zinc-finger domain"/>
    <property type="match status" value="1"/>
</dbReference>
<sequence length="87" mass="9520">MTDCDKLGDCEDSRLQRIYEYLDGELSEEDLAAVKDHLDACPDCASQHDLECVIRAAVKRSCEEAAPTSLKDRIIASIDAAGDHSAH</sequence>
<proteinExistence type="predicted"/>
<evidence type="ECO:0000256" key="1">
    <source>
        <dbReference type="ARBA" id="ARBA00023015"/>
    </source>
</evidence>
<dbReference type="InterPro" id="IPR024020">
    <property type="entry name" value="Anit_sigma_mycothiol_RsrA"/>
</dbReference>